<gene>
    <name evidence="1" type="ORF">COY16_00670</name>
</gene>
<evidence type="ECO:0000313" key="2">
    <source>
        <dbReference type="Proteomes" id="UP000228503"/>
    </source>
</evidence>
<name>A0A2M7U1H6_9BACT</name>
<dbReference type="CDD" id="cd02440">
    <property type="entry name" value="AdoMet_MTases"/>
    <property type="match status" value="1"/>
</dbReference>
<sequence>MFVDSDMYVSRNVIKECVEGLTKEYIGIYIPEKILGNSFWAEVRNFERGFYNSTCVDAARFLRKKDFEKLGGFDENLRVAEDWDFDRRLRMIGKTKEIYAHVFHDESSFAINKYIGKKRSYFDDLQIYQKKWVGHPEVKKQMGMWYRMVWVFIENNKWRRLFRHPILSVAMLLLRTMVGFEFLLSKIKLNNNQLVEMSKNPTSKTWDAQWKHYNLAPFFKPNHKVIQEIVRCFDGDVENKKILEIGAGSGCDILSLSKRGACGYALDFSSESVKTMRYWSKKTKTNIIIKQGDIRELPYDKPLFDMIYSVGLMEHFEDPIPLLQKQLSLLKMGGLLLIDVPQKYSLYTIAKHIRMRLGTHPFGWETEYSLGELRKISEKLNTKIVRFYGRDLDIIQKIPIQIRPQINTIYQKTVENSCISPYISLSIGMIVKK</sequence>
<dbReference type="Proteomes" id="UP000228503">
    <property type="component" value="Unassembled WGS sequence"/>
</dbReference>
<dbReference type="InterPro" id="IPR029063">
    <property type="entry name" value="SAM-dependent_MTases_sf"/>
</dbReference>
<comment type="caution">
    <text evidence="1">The sequence shown here is derived from an EMBL/GenBank/DDBJ whole genome shotgun (WGS) entry which is preliminary data.</text>
</comment>
<dbReference type="SUPFAM" id="SSF53335">
    <property type="entry name" value="S-adenosyl-L-methionine-dependent methyltransferases"/>
    <property type="match status" value="1"/>
</dbReference>
<proteinExistence type="predicted"/>
<dbReference type="Gene3D" id="3.40.50.150">
    <property type="entry name" value="Vaccinia Virus protein VP39"/>
    <property type="match status" value="1"/>
</dbReference>
<protein>
    <submittedName>
        <fullName evidence="1">Uncharacterized protein</fullName>
    </submittedName>
</protein>
<dbReference type="Pfam" id="PF13489">
    <property type="entry name" value="Methyltransf_23"/>
    <property type="match status" value="1"/>
</dbReference>
<dbReference type="InterPro" id="IPR029044">
    <property type="entry name" value="Nucleotide-diphossugar_trans"/>
</dbReference>
<dbReference type="SUPFAM" id="SSF53448">
    <property type="entry name" value="Nucleotide-diphospho-sugar transferases"/>
    <property type="match status" value="1"/>
</dbReference>
<dbReference type="Gene3D" id="3.90.550.10">
    <property type="entry name" value="Spore Coat Polysaccharide Biosynthesis Protein SpsA, Chain A"/>
    <property type="match status" value="1"/>
</dbReference>
<dbReference type="AlphaFoldDB" id="A0A2M7U1H6"/>
<reference evidence="2" key="1">
    <citation type="submission" date="2017-09" db="EMBL/GenBank/DDBJ databases">
        <title>Depth-based differentiation of microbial function through sediment-hosted aquifers and enrichment of novel symbionts in the deep terrestrial subsurface.</title>
        <authorList>
            <person name="Probst A.J."/>
            <person name="Ladd B."/>
            <person name="Jarett J.K."/>
            <person name="Geller-Mcgrath D.E."/>
            <person name="Sieber C.M.K."/>
            <person name="Emerson J.B."/>
            <person name="Anantharaman K."/>
            <person name="Thomas B.C."/>
            <person name="Malmstrom R."/>
            <person name="Stieglmeier M."/>
            <person name="Klingl A."/>
            <person name="Woyke T."/>
            <person name="Ryan C.M."/>
            <person name="Banfield J.F."/>
        </authorList>
    </citation>
    <scope>NUCLEOTIDE SEQUENCE [LARGE SCALE GENOMIC DNA]</scope>
</reference>
<dbReference type="PANTHER" id="PTHR43861">
    <property type="entry name" value="TRANS-ACONITATE 2-METHYLTRANSFERASE-RELATED"/>
    <property type="match status" value="1"/>
</dbReference>
<accession>A0A2M7U1H6</accession>
<evidence type="ECO:0000313" key="1">
    <source>
        <dbReference type="EMBL" id="PIZ63917.1"/>
    </source>
</evidence>
<organism evidence="1 2">
    <name type="scientific">Candidatus Roizmanbacteria bacterium CG_4_10_14_0_2_um_filter_39_13</name>
    <dbReference type="NCBI Taxonomy" id="1974825"/>
    <lineage>
        <taxon>Bacteria</taxon>
        <taxon>Candidatus Roizmaniibacteriota</taxon>
    </lineage>
</organism>
<dbReference type="EMBL" id="PFOB01000009">
    <property type="protein sequence ID" value="PIZ63917.1"/>
    <property type="molecule type" value="Genomic_DNA"/>
</dbReference>